<keyword evidence="2" id="KW-1185">Reference proteome</keyword>
<organism evidence="1 2">
    <name type="scientific">Lentzea guizhouensis</name>
    <dbReference type="NCBI Taxonomy" id="1586287"/>
    <lineage>
        <taxon>Bacteria</taxon>
        <taxon>Bacillati</taxon>
        <taxon>Actinomycetota</taxon>
        <taxon>Actinomycetes</taxon>
        <taxon>Pseudonocardiales</taxon>
        <taxon>Pseudonocardiaceae</taxon>
        <taxon>Lentzea</taxon>
    </lineage>
</organism>
<evidence type="ECO:0000313" key="2">
    <source>
        <dbReference type="Proteomes" id="UP000093053"/>
    </source>
</evidence>
<gene>
    <name evidence="1" type="ORF">BBK82_35015</name>
</gene>
<dbReference type="STRING" id="1586287.BBK82_35015"/>
<dbReference type="GO" id="GO:0016627">
    <property type="term" value="F:oxidoreductase activity, acting on the CH-CH group of donors"/>
    <property type="evidence" value="ECO:0007669"/>
    <property type="project" value="InterPro"/>
</dbReference>
<dbReference type="AlphaFoldDB" id="A0A1B2HRY7"/>
<dbReference type="SUPFAM" id="SSF47203">
    <property type="entry name" value="Acyl-CoA dehydrogenase C-terminal domain-like"/>
    <property type="match status" value="1"/>
</dbReference>
<name>A0A1B2HRY7_9PSEU</name>
<dbReference type="InterPro" id="IPR036250">
    <property type="entry name" value="AcylCo_DH-like_C"/>
</dbReference>
<accession>A0A1B2HRY7</accession>
<proteinExistence type="predicted"/>
<evidence type="ECO:0000313" key="1">
    <source>
        <dbReference type="EMBL" id="ANZ40455.1"/>
    </source>
</evidence>
<dbReference type="OrthoDB" id="4225547at2"/>
<dbReference type="RefSeq" id="WP_065918794.1">
    <property type="nucleotide sequence ID" value="NZ_CP016793.1"/>
</dbReference>
<evidence type="ECO:0008006" key="3">
    <source>
        <dbReference type="Google" id="ProtNLM"/>
    </source>
</evidence>
<protein>
    <recommendedName>
        <fullName evidence="3">Acyl-CoA dehydrogenase/oxidase C-terminal domain-containing protein</fullName>
    </recommendedName>
</protein>
<dbReference type="KEGG" id="led:BBK82_35015"/>
<dbReference type="Proteomes" id="UP000093053">
    <property type="component" value="Chromosome"/>
</dbReference>
<dbReference type="EMBL" id="CP016793">
    <property type="protein sequence ID" value="ANZ40455.1"/>
    <property type="molecule type" value="Genomic_DNA"/>
</dbReference>
<reference evidence="1 2" key="1">
    <citation type="submission" date="2016-07" db="EMBL/GenBank/DDBJ databases">
        <title>Complete genome sequence of the Lentzea guizhouensis DHS C013.</title>
        <authorList>
            <person name="Cao C."/>
        </authorList>
    </citation>
    <scope>NUCLEOTIDE SEQUENCE [LARGE SCALE GENOMIC DNA]</scope>
    <source>
        <strain evidence="1 2">DHS C013</strain>
    </source>
</reference>
<sequence>MSSYAADLDRLHGDALVTARSGVALASSRRISSPEHPLHRFGLGVGRGTPSDGEELDRFAGGLLGLHRDLLRQGIDHAMTHLGGRTSQGSSLLDRQLVQTALADVAVEVRENAVLPTGDAHARWRAHQGLVDAGRLLLSLLGASSFLVSGPGGDLHLAEVTGNVYLHPDRESA</sequence>